<keyword evidence="4" id="KW-1185">Reference proteome</keyword>
<evidence type="ECO:0000313" key="4">
    <source>
        <dbReference type="Proteomes" id="UP000053766"/>
    </source>
</evidence>
<feature type="compositionally biased region" description="Basic and acidic residues" evidence="1">
    <location>
        <begin position="99"/>
        <end position="118"/>
    </location>
</feature>
<reference evidence="3 4" key="1">
    <citation type="submission" date="2013-11" db="EMBL/GenBank/DDBJ databases">
        <title>Draft genome of the bovine lungworm Dictyocaulus viviparus.</title>
        <authorList>
            <person name="Mitreva M."/>
        </authorList>
    </citation>
    <scope>NUCLEOTIDE SEQUENCE [LARGE SCALE GENOMIC DNA]</scope>
    <source>
        <strain evidence="3 4">HannoverDv2000</strain>
    </source>
</reference>
<feature type="compositionally biased region" description="Basic and acidic residues" evidence="1">
    <location>
        <begin position="44"/>
        <end position="90"/>
    </location>
</feature>
<protein>
    <submittedName>
        <fullName evidence="3">Uncharacterized protein</fullName>
    </submittedName>
</protein>
<gene>
    <name evidence="3" type="ORF">DICVIV_05054</name>
</gene>
<dbReference type="AlphaFoldDB" id="A0A0D8Y2K4"/>
<dbReference type="EMBL" id="KN716255">
    <property type="protein sequence ID" value="KJH48801.1"/>
    <property type="molecule type" value="Genomic_DNA"/>
</dbReference>
<feature type="compositionally biased region" description="Polar residues" evidence="1">
    <location>
        <begin position="148"/>
        <end position="166"/>
    </location>
</feature>
<keyword evidence="2" id="KW-0732">Signal</keyword>
<sequence length="243" mass="27896">MNFIFINFILYLGSLSLLVKCKGSKKSEKVNRDAKNGSTMGANKKSDSKSSDRVDMEKLKEKENENVEKNENEKFLVDKTQDHHISKDECMSNTQNQTTDEKLQKSKVSLEEKKELARTKTRTRTRRTKSEEESMMRKGLKEAKTQCPEKSNSEELNSALRSQLAQERQKRDLHYPERSCMEEMNATLASECSTNIKENVQFKKIAKAVDAVADGELKPADVHLVYPTQHWEIPVCTTEQSEK</sequence>
<evidence type="ECO:0000256" key="2">
    <source>
        <dbReference type="SAM" id="SignalP"/>
    </source>
</evidence>
<evidence type="ECO:0000256" key="1">
    <source>
        <dbReference type="SAM" id="MobiDB-lite"/>
    </source>
</evidence>
<organism evidence="3 4">
    <name type="scientific">Dictyocaulus viviparus</name>
    <name type="common">Bovine lungworm</name>
    <dbReference type="NCBI Taxonomy" id="29172"/>
    <lineage>
        <taxon>Eukaryota</taxon>
        <taxon>Metazoa</taxon>
        <taxon>Ecdysozoa</taxon>
        <taxon>Nematoda</taxon>
        <taxon>Chromadorea</taxon>
        <taxon>Rhabditida</taxon>
        <taxon>Rhabditina</taxon>
        <taxon>Rhabditomorpha</taxon>
        <taxon>Strongyloidea</taxon>
        <taxon>Metastrongylidae</taxon>
        <taxon>Dictyocaulus</taxon>
    </lineage>
</organism>
<reference evidence="4" key="2">
    <citation type="journal article" date="2016" name="Sci. Rep.">
        <title>Dictyocaulus viviparus genome, variome and transcriptome elucidate lungworm biology and support future intervention.</title>
        <authorList>
            <person name="McNulty S.N."/>
            <person name="Strube C."/>
            <person name="Rosa B.A."/>
            <person name="Martin J.C."/>
            <person name="Tyagi R."/>
            <person name="Choi Y.J."/>
            <person name="Wang Q."/>
            <person name="Hallsworth Pepin K."/>
            <person name="Zhang X."/>
            <person name="Ozersky P."/>
            <person name="Wilson R.K."/>
            <person name="Sternberg P.W."/>
            <person name="Gasser R.B."/>
            <person name="Mitreva M."/>
        </authorList>
    </citation>
    <scope>NUCLEOTIDE SEQUENCE [LARGE SCALE GENOMIC DNA]</scope>
    <source>
        <strain evidence="4">HannoverDv2000</strain>
    </source>
</reference>
<dbReference type="Proteomes" id="UP000053766">
    <property type="component" value="Unassembled WGS sequence"/>
</dbReference>
<proteinExistence type="predicted"/>
<feature type="compositionally biased region" description="Basic and acidic residues" evidence="1">
    <location>
        <begin position="26"/>
        <end position="35"/>
    </location>
</feature>
<feature type="region of interest" description="Disordered" evidence="1">
    <location>
        <begin position="26"/>
        <end position="172"/>
    </location>
</feature>
<accession>A0A0D8Y2K4</accession>
<feature type="compositionally biased region" description="Basic and acidic residues" evidence="1">
    <location>
        <begin position="128"/>
        <end position="144"/>
    </location>
</feature>
<feature type="signal peptide" evidence="2">
    <location>
        <begin position="1"/>
        <end position="23"/>
    </location>
</feature>
<evidence type="ECO:0000313" key="3">
    <source>
        <dbReference type="EMBL" id="KJH48801.1"/>
    </source>
</evidence>
<name>A0A0D8Y2K4_DICVI</name>
<feature type="chain" id="PRO_5002336304" evidence="2">
    <location>
        <begin position="24"/>
        <end position="243"/>
    </location>
</feature>